<evidence type="ECO:0000313" key="5">
    <source>
        <dbReference type="Proteomes" id="UP000471152"/>
    </source>
</evidence>
<keyword evidence="1" id="KW-0812">Transmembrane</keyword>
<dbReference type="AlphaFoldDB" id="A0A6P0HC20"/>
<keyword evidence="1" id="KW-0472">Membrane</keyword>
<sequence length="364" mass="38557">MSISSRQKTRLAVQEAVRNVAATPLSSLLRVTIAAAAAIGCVAFTVHDVDGISTRFDEQVAAGRYVWREAGVTETARIPAARCDALQAVDGVQAAGSVLERATTGAANQPLATYDVLRVTPGYVSAVWPQAQVLTDGVVVGSLAAANLGLVPEAALTFTRPSRTWVPDTAAVSMVMDPSPRDTAADRQILIVSPPVGTTTECVIAADPGAANDIGTLLSSWFPADTESVTTPWLRNNQLGISPDEELQDRRSQFGWPAGFLLLFLTTAYLWYGRRSDDALYALLGIRRGALFLMHLCEVVLLGVLPASIAGVLTLTALVPDASAAALRLAPLDLLSLQISTLVIPVAFLLWTRKKGLLDALKGF</sequence>
<evidence type="ECO:0000313" key="3">
    <source>
        <dbReference type="EMBL" id="NEN53371.1"/>
    </source>
</evidence>
<dbReference type="EMBL" id="JAAGWH010000066">
    <property type="protein sequence ID" value="NEK96471.1"/>
    <property type="molecule type" value="Genomic_DNA"/>
</dbReference>
<keyword evidence="1" id="KW-1133">Transmembrane helix</keyword>
<comment type="caution">
    <text evidence="3">The sequence shown here is derived from an EMBL/GenBank/DDBJ whole genome shotgun (WGS) entry which is preliminary data.</text>
</comment>
<dbReference type="EMBL" id="JAAGWB010000069">
    <property type="protein sequence ID" value="NEN53371.1"/>
    <property type="molecule type" value="Genomic_DNA"/>
</dbReference>
<protein>
    <recommendedName>
        <fullName evidence="6">ABC transporter permease</fullName>
    </recommendedName>
</protein>
<proteinExistence type="predicted"/>
<organism evidence="3 5">
    <name type="scientific">Modestobacter muralis</name>
    <dbReference type="NCBI Taxonomy" id="1608614"/>
    <lineage>
        <taxon>Bacteria</taxon>
        <taxon>Bacillati</taxon>
        <taxon>Actinomycetota</taxon>
        <taxon>Actinomycetes</taxon>
        <taxon>Geodermatophilales</taxon>
        <taxon>Geodermatophilaceae</taxon>
        <taxon>Modestobacter</taxon>
    </lineage>
</organism>
<feature type="transmembrane region" description="Helical" evidence="1">
    <location>
        <begin position="335"/>
        <end position="352"/>
    </location>
</feature>
<reference evidence="3 5" key="2">
    <citation type="submission" date="2020-02" db="EMBL/GenBank/DDBJ databases">
        <title>The WGS of Modestobacter muralis DSM 100205.</title>
        <authorList>
            <person name="Jiang Z."/>
        </authorList>
    </citation>
    <scope>NUCLEOTIDE SEQUENCE [LARGE SCALE GENOMIC DNA]</scope>
    <source>
        <strain evidence="3 5">DSM 100205</strain>
    </source>
</reference>
<evidence type="ECO:0000313" key="4">
    <source>
        <dbReference type="Proteomes" id="UP000468828"/>
    </source>
</evidence>
<evidence type="ECO:0008006" key="6">
    <source>
        <dbReference type="Google" id="ProtNLM"/>
    </source>
</evidence>
<evidence type="ECO:0000256" key="1">
    <source>
        <dbReference type="SAM" id="Phobius"/>
    </source>
</evidence>
<feature type="transmembrane region" description="Helical" evidence="1">
    <location>
        <begin position="254"/>
        <end position="272"/>
    </location>
</feature>
<feature type="transmembrane region" description="Helical" evidence="1">
    <location>
        <begin position="292"/>
        <end position="315"/>
    </location>
</feature>
<keyword evidence="4" id="KW-1185">Reference proteome</keyword>
<reference evidence="2 4" key="1">
    <citation type="submission" date="2020-01" db="EMBL/GenBank/DDBJ databases">
        <title>the WGS Modestobacter muralis CPCC 204518.</title>
        <authorList>
            <person name="Jiang Z."/>
        </authorList>
    </citation>
    <scope>NUCLEOTIDE SEQUENCE [LARGE SCALE GENOMIC DNA]</scope>
    <source>
        <strain evidence="2 4">DSM 100205</strain>
    </source>
</reference>
<dbReference type="Proteomes" id="UP000468828">
    <property type="component" value="Unassembled WGS sequence"/>
</dbReference>
<accession>A0A6P0HC20</accession>
<evidence type="ECO:0000313" key="2">
    <source>
        <dbReference type="EMBL" id="NEK96471.1"/>
    </source>
</evidence>
<dbReference type="Proteomes" id="UP000471152">
    <property type="component" value="Unassembled WGS sequence"/>
</dbReference>
<dbReference type="RefSeq" id="WP_163613168.1">
    <property type="nucleotide sequence ID" value="NZ_JAAGWB010000069.1"/>
</dbReference>
<name>A0A6P0HC20_9ACTN</name>
<gene>
    <name evidence="3" type="ORF">G3R41_20915</name>
    <name evidence="2" type="ORF">GCU67_20200</name>
</gene>